<evidence type="ECO:0000256" key="1">
    <source>
        <dbReference type="SAM" id="Phobius"/>
    </source>
</evidence>
<organism evidence="2 3">
    <name type="scientific">Alkalicoccobacillus plakortidis</name>
    <dbReference type="NCBI Taxonomy" id="444060"/>
    <lineage>
        <taxon>Bacteria</taxon>
        <taxon>Bacillati</taxon>
        <taxon>Bacillota</taxon>
        <taxon>Bacilli</taxon>
        <taxon>Bacillales</taxon>
        <taxon>Bacillaceae</taxon>
        <taxon>Alkalicoccobacillus</taxon>
    </lineage>
</organism>
<dbReference type="EMBL" id="JAMQJY010000003">
    <property type="protein sequence ID" value="MCM2677135.1"/>
    <property type="molecule type" value="Genomic_DNA"/>
</dbReference>
<feature type="transmembrane region" description="Helical" evidence="1">
    <location>
        <begin position="42"/>
        <end position="65"/>
    </location>
</feature>
<gene>
    <name evidence="2" type="ORF">NDM98_18000</name>
</gene>
<keyword evidence="1" id="KW-1133">Transmembrane helix</keyword>
<evidence type="ECO:0000313" key="2">
    <source>
        <dbReference type="EMBL" id="MCM2677135.1"/>
    </source>
</evidence>
<dbReference type="Proteomes" id="UP001203665">
    <property type="component" value="Unassembled WGS sequence"/>
</dbReference>
<dbReference type="RefSeq" id="WP_251610619.1">
    <property type="nucleotide sequence ID" value="NZ_JAMQJY010000003.1"/>
</dbReference>
<keyword evidence="1" id="KW-0812">Transmembrane</keyword>
<keyword evidence="1" id="KW-0472">Membrane</keyword>
<reference evidence="2" key="1">
    <citation type="submission" date="2022-06" db="EMBL/GenBank/DDBJ databases">
        <title>Alkalicoccobacillus porphyridii sp. nov., isolated from a marine red alga, Porphyridium purpureum and reclassification of Shouchella plakortidis and Shouchella gibsonii as Alkalicoccobacillus plakortidis comb. nov. and Alkalicoccobacillus gibsonii comb. nov.</title>
        <authorList>
            <person name="Kim K.H."/>
            <person name="Lee J.K."/>
            <person name="Han D.M."/>
            <person name="Baek J.H."/>
            <person name="Jeon C.O."/>
        </authorList>
    </citation>
    <scope>NUCLEOTIDE SEQUENCE</scope>
    <source>
        <strain evidence="2">DSM 19153</strain>
    </source>
</reference>
<sequence length="66" mass="7663">MPEEHDTVLLDSEDAVESDQRLRESSKMNVTLMEQEEQSRSWLIRFGPLLITGVALIVLGSYLWIW</sequence>
<comment type="caution">
    <text evidence="2">The sequence shown here is derived from an EMBL/GenBank/DDBJ whole genome shotgun (WGS) entry which is preliminary data.</text>
</comment>
<accession>A0ABT0XMK1</accession>
<name>A0ABT0XMK1_9BACI</name>
<evidence type="ECO:0000313" key="3">
    <source>
        <dbReference type="Proteomes" id="UP001203665"/>
    </source>
</evidence>
<protein>
    <submittedName>
        <fullName evidence="2">Uncharacterized protein</fullName>
    </submittedName>
</protein>
<keyword evidence="3" id="KW-1185">Reference proteome</keyword>
<proteinExistence type="predicted"/>